<dbReference type="GO" id="GO:0008654">
    <property type="term" value="P:phospholipid biosynthetic process"/>
    <property type="evidence" value="ECO:0007669"/>
    <property type="project" value="UniProtKB-KW"/>
</dbReference>
<dbReference type="AlphaFoldDB" id="A0A1B1YDP2"/>
<evidence type="ECO:0000256" key="4">
    <source>
        <dbReference type="ARBA" id="ARBA00022857"/>
    </source>
</evidence>
<name>A0A1B1YDP2_THEST</name>
<keyword evidence="6" id="KW-0520">NAD</keyword>
<dbReference type="PANTHER" id="PTHR43616:SF5">
    <property type="entry name" value="GLYCEROL DEHYDROGENASE 1"/>
    <property type="match status" value="1"/>
</dbReference>
<evidence type="ECO:0000256" key="1">
    <source>
        <dbReference type="ARBA" id="ARBA00022490"/>
    </source>
</evidence>
<evidence type="ECO:0000256" key="5">
    <source>
        <dbReference type="ARBA" id="ARBA00023002"/>
    </source>
</evidence>
<gene>
    <name evidence="10" type="ORF">CSTERTH_07485</name>
</gene>
<dbReference type="GO" id="GO:0046872">
    <property type="term" value="F:metal ion binding"/>
    <property type="evidence" value="ECO:0007669"/>
    <property type="project" value="UniProtKB-KW"/>
</dbReference>
<dbReference type="RefSeq" id="WP_034838240.1">
    <property type="nucleotide sequence ID" value="NZ_CP014672.1"/>
</dbReference>
<keyword evidence="9" id="KW-1208">Phospholipid metabolism</keyword>
<dbReference type="Pfam" id="PF13685">
    <property type="entry name" value="Fe-ADH_2"/>
    <property type="match status" value="1"/>
</dbReference>
<dbReference type="Gene3D" id="3.40.50.1970">
    <property type="match status" value="1"/>
</dbReference>
<evidence type="ECO:0000256" key="2">
    <source>
        <dbReference type="ARBA" id="ARBA00022516"/>
    </source>
</evidence>
<keyword evidence="8" id="KW-0594">Phospholipid biosynthesis</keyword>
<keyword evidence="7" id="KW-0443">Lipid metabolism</keyword>
<keyword evidence="5" id="KW-0560">Oxidoreductase</keyword>
<dbReference type="InterPro" id="IPR016205">
    <property type="entry name" value="Glycerol_DH"/>
</dbReference>
<dbReference type="EMBL" id="CP014672">
    <property type="protein sequence ID" value="ANW98875.1"/>
    <property type="molecule type" value="Genomic_DNA"/>
</dbReference>
<evidence type="ECO:0000256" key="3">
    <source>
        <dbReference type="ARBA" id="ARBA00022723"/>
    </source>
</evidence>
<organism evidence="10 11">
    <name type="scientific">Thermoclostridium stercorarium subsp. thermolacticum DSM 2910</name>
    <dbReference type="NCBI Taxonomy" id="1121336"/>
    <lineage>
        <taxon>Bacteria</taxon>
        <taxon>Bacillati</taxon>
        <taxon>Bacillota</taxon>
        <taxon>Clostridia</taxon>
        <taxon>Eubacteriales</taxon>
        <taxon>Oscillospiraceae</taxon>
        <taxon>Thermoclostridium</taxon>
    </lineage>
</organism>
<dbReference type="CDD" id="cd08175">
    <property type="entry name" value="G1PDH"/>
    <property type="match status" value="1"/>
</dbReference>
<dbReference type="Gene3D" id="1.20.1090.10">
    <property type="entry name" value="Dehydroquinate synthase-like - alpha domain"/>
    <property type="match status" value="1"/>
</dbReference>
<keyword evidence="1" id="KW-0963">Cytoplasm</keyword>
<keyword evidence="4" id="KW-0521">NADP</keyword>
<dbReference type="Proteomes" id="UP000092971">
    <property type="component" value="Chromosome"/>
</dbReference>
<reference evidence="10 11" key="1">
    <citation type="submission" date="2016-02" db="EMBL/GenBank/DDBJ databases">
        <title>Comparison of Clostridium stercorarium subspecies using comparative genomics and transcriptomics.</title>
        <authorList>
            <person name="Schellenberg J."/>
            <person name="Thallinger G."/>
            <person name="Levin D.B."/>
            <person name="Zhang X."/>
            <person name="Alvare G."/>
            <person name="Fristensky B."/>
            <person name="Sparling R."/>
        </authorList>
    </citation>
    <scope>NUCLEOTIDE SEQUENCE [LARGE SCALE GENOMIC DNA]</scope>
    <source>
        <strain evidence="10 11">DSM 2910</strain>
    </source>
</reference>
<evidence type="ECO:0000256" key="6">
    <source>
        <dbReference type="ARBA" id="ARBA00023027"/>
    </source>
</evidence>
<evidence type="ECO:0000256" key="9">
    <source>
        <dbReference type="ARBA" id="ARBA00023264"/>
    </source>
</evidence>
<accession>A0A1B1YDP2</accession>
<keyword evidence="2" id="KW-0444">Lipid biosynthesis</keyword>
<protein>
    <submittedName>
        <fullName evidence="10">Glycerol-1-phosphate dehydrogenase</fullName>
    </submittedName>
</protein>
<keyword evidence="3" id="KW-0479">Metal-binding</keyword>
<evidence type="ECO:0000256" key="8">
    <source>
        <dbReference type="ARBA" id="ARBA00023209"/>
    </source>
</evidence>
<dbReference type="GO" id="GO:0005829">
    <property type="term" value="C:cytosol"/>
    <property type="evidence" value="ECO:0007669"/>
    <property type="project" value="TreeGrafter"/>
</dbReference>
<dbReference type="OrthoDB" id="9763580at2"/>
<dbReference type="PANTHER" id="PTHR43616">
    <property type="entry name" value="GLYCEROL DEHYDROGENASE"/>
    <property type="match status" value="1"/>
</dbReference>
<dbReference type="SUPFAM" id="SSF56796">
    <property type="entry name" value="Dehydroquinate synthase-like"/>
    <property type="match status" value="1"/>
</dbReference>
<sequence>MNYYYENEMFKLEGISTEHTISDIDIYIGKGILKNTSSYIKKRNMGKRCLIVADGNTYLAAGKALAENFAHDGFAADVCLLRDRGEERIEADELSVGQVMMSLEPEPDFLIACGSGVINDITRFVSYTAKKPFVSVGTAASMDGYTSVTAPMIFNGKKVHRHGNAPKILVLDTEILKNAPKELTMAGFGDVYGKFIAKADWLLSNITTGEEVDGQALGLITQALEKLTRNVEEICSATDEGLKAIIEGLILAGITIFTTGQTRAVASVEHNQGHIWETRMLEARKPYPLHGTAVGCSTGYYLRMYEYFKKINIKNLDKEKAKNRILNRDSFRNKVVHCFGEEWLSVLEKSNKCLNLNEEDFERHYNSIVNNWDKIVKALDFLPTWDEYREICKKFRQPIHAEDIGIPNDLLKHTLPYSTFYRDRYDFVFVMNILGVIEEITDMTLKDYQKEKQNWF</sequence>
<dbReference type="GO" id="GO:0016614">
    <property type="term" value="F:oxidoreductase activity, acting on CH-OH group of donors"/>
    <property type="evidence" value="ECO:0007669"/>
    <property type="project" value="InterPro"/>
</dbReference>
<proteinExistence type="predicted"/>
<evidence type="ECO:0000256" key="7">
    <source>
        <dbReference type="ARBA" id="ARBA00023098"/>
    </source>
</evidence>
<dbReference type="InterPro" id="IPR032837">
    <property type="entry name" value="G1PDH"/>
</dbReference>
<evidence type="ECO:0000313" key="11">
    <source>
        <dbReference type="Proteomes" id="UP000092971"/>
    </source>
</evidence>
<evidence type="ECO:0000313" key="10">
    <source>
        <dbReference type="EMBL" id="ANW98875.1"/>
    </source>
</evidence>